<organism evidence="3 4">
    <name type="scientific">Alkalidesulfovibrio alkalitolerans DSM 16529</name>
    <dbReference type="NCBI Taxonomy" id="1121439"/>
    <lineage>
        <taxon>Bacteria</taxon>
        <taxon>Pseudomonadati</taxon>
        <taxon>Thermodesulfobacteriota</taxon>
        <taxon>Desulfovibrionia</taxon>
        <taxon>Desulfovibrionales</taxon>
        <taxon>Desulfovibrionaceae</taxon>
        <taxon>Alkalidesulfovibrio</taxon>
    </lineage>
</organism>
<dbReference type="OrthoDB" id="9793681at2"/>
<dbReference type="GO" id="GO:0042256">
    <property type="term" value="P:cytosolic ribosome assembly"/>
    <property type="evidence" value="ECO:0007669"/>
    <property type="project" value="UniProtKB-UniRule"/>
</dbReference>
<comment type="function">
    <text evidence="2">Functions as a ribosomal silencing factor. Interacts with ribosomal protein uL14 (rplN), blocking formation of intersubunit bridge B8. Prevents association of the 30S and 50S ribosomal subunits and the formation of functional ribosomes, thus repressing translation.</text>
</comment>
<dbReference type="AlphaFoldDB" id="S7UCH5"/>
<proteinExistence type="inferred from homology"/>
<dbReference type="HAMAP" id="MF_01477">
    <property type="entry name" value="Iojap_RsfS"/>
    <property type="match status" value="1"/>
</dbReference>
<dbReference type="GO" id="GO:0043023">
    <property type="term" value="F:ribosomal large subunit binding"/>
    <property type="evidence" value="ECO:0007669"/>
    <property type="project" value="TreeGrafter"/>
</dbReference>
<dbReference type="InterPro" id="IPR043519">
    <property type="entry name" value="NT_sf"/>
</dbReference>
<dbReference type="SUPFAM" id="SSF81301">
    <property type="entry name" value="Nucleotidyltransferase"/>
    <property type="match status" value="1"/>
</dbReference>
<keyword evidence="2" id="KW-0963">Cytoplasm</keyword>
<comment type="similarity">
    <text evidence="1 2">Belongs to the Iojap/RsfS family.</text>
</comment>
<reference evidence="3 4" key="1">
    <citation type="journal article" date="2013" name="Genome Announc.">
        <title>Draft genome sequences for three mercury-methylating, sulfate-reducing bacteria.</title>
        <authorList>
            <person name="Brown S.D."/>
            <person name="Hurt R.A.Jr."/>
            <person name="Gilmour C.C."/>
            <person name="Elias D.A."/>
        </authorList>
    </citation>
    <scope>NUCLEOTIDE SEQUENCE [LARGE SCALE GENOMIC DNA]</scope>
    <source>
        <strain evidence="3 4">DSM 16529</strain>
    </source>
</reference>
<dbReference type="Proteomes" id="UP000014975">
    <property type="component" value="Unassembled WGS sequence"/>
</dbReference>
<dbReference type="PANTHER" id="PTHR21043">
    <property type="entry name" value="IOJAP SUPERFAMILY ORTHOLOG"/>
    <property type="match status" value="1"/>
</dbReference>
<evidence type="ECO:0000313" key="4">
    <source>
        <dbReference type="Proteomes" id="UP000014975"/>
    </source>
</evidence>
<dbReference type="PATRIC" id="fig|1121439.3.peg.2267"/>
<dbReference type="Pfam" id="PF02410">
    <property type="entry name" value="RsfS"/>
    <property type="match status" value="1"/>
</dbReference>
<comment type="caution">
    <text evidence="3">The sequence shown here is derived from an EMBL/GenBank/DDBJ whole genome shotgun (WGS) entry which is preliminary data.</text>
</comment>
<keyword evidence="2" id="KW-0678">Repressor</keyword>
<dbReference type="eggNOG" id="COG0799">
    <property type="taxonomic scope" value="Bacteria"/>
</dbReference>
<dbReference type="Gene3D" id="3.30.460.10">
    <property type="entry name" value="Beta Polymerase, domain 2"/>
    <property type="match status" value="1"/>
</dbReference>
<dbReference type="STRING" id="1121439.dsat_0898"/>
<comment type="subcellular location">
    <subcellularLocation>
        <location evidence="2">Cytoplasm</location>
    </subcellularLocation>
</comment>
<comment type="subunit">
    <text evidence="2">Interacts with ribosomal protein uL14 (rplN).</text>
</comment>
<dbReference type="InterPro" id="IPR004394">
    <property type="entry name" value="Iojap/RsfS/C7orf30"/>
</dbReference>
<evidence type="ECO:0000256" key="1">
    <source>
        <dbReference type="ARBA" id="ARBA00010574"/>
    </source>
</evidence>
<keyword evidence="2" id="KW-0810">Translation regulation</keyword>
<dbReference type="GO" id="GO:0090071">
    <property type="term" value="P:negative regulation of ribosome biogenesis"/>
    <property type="evidence" value="ECO:0007669"/>
    <property type="project" value="UniProtKB-UniRule"/>
</dbReference>
<dbReference type="PANTHER" id="PTHR21043:SF0">
    <property type="entry name" value="MITOCHONDRIAL ASSEMBLY OF RIBOSOMAL LARGE SUBUNIT PROTEIN 1"/>
    <property type="match status" value="1"/>
</dbReference>
<name>S7UCH5_9BACT</name>
<evidence type="ECO:0000313" key="3">
    <source>
        <dbReference type="EMBL" id="EPR31574.1"/>
    </source>
</evidence>
<evidence type="ECO:0000256" key="2">
    <source>
        <dbReference type="HAMAP-Rule" id="MF_01477"/>
    </source>
</evidence>
<sequence>MVKKKKNSRGTYLDIPTHEKATLVARWLSDKKAADVTVLDVAGVCPIAEMLVLATATSPRHAKGLAAHVLDQTAEANIEYLGMEGQKEGAWILVDLNDVLVHLFTGEKRDLYDLEGLWAEGQRVELPEGLCGERDA</sequence>
<dbReference type="GO" id="GO:0017148">
    <property type="term" value="P:negative regulation of translation"/>
    <property type="evidence" value="ECO:0007669"/>
    <property type="project" value="UniProtKB-UniRule"/>
</dbReference>
<dbReference type="GO" id="GO:0005737">
    <property type="term" value="C:cytoplasm"/>
    <property type="evidence" value="ECO:0007669"/>
    <property type="project" value="UniProtKB-SubCell"/>
</dbReference>
<keyword evidence="4" id="KW-1185">Reference proteome</keyword>
<accession>S7UCH5</accession>
<dbReference type="RefSeq" id="WP_020887595.1">
    <property type="nucleotide sequence ID" value="NZ_ATHI01000028.1"/>
</dbReference>
<dbReference type="EMBL" id="ATHI01000028">
    <property type="protein sequence ID" value="EPR31574.1"/>
    <property type="molecule type" value="Genomic_DNA"/>
</dbReference>
<gene>
    <name evidence="2" type="primary">rsfS</name>
    <name evidence="3" type="ORF">dsat_0898</name>
</gene>
<protein>
    <recommendedName>
        <fullName evidence="2">Ribosomal silencing factor RsfS</fullName>
    </recommendedName>
</protein>
<dbReference type="NCBIfam" id="TIGR00090">
    <property type="entry name" value="rsfS_iojap_ybeB"/>
    <property type="match status" value="1"/>
</dbReference>